<dbReference type="Gene3D" id="2.10.109.10">
    <property type="entry name" value="Umud Fragment, subunit A"/>
    <property type="match status" value="1"/>
</dbReference>
<dbReference type="GO" id="GO:0004252">
    <property type="term" value="F:serine-type endopeptidase activity"/>
    <property type="evidence" value="ECO:0007669"/>
    <property type="project" value="InterPro"/>
</dbReference>
<evidence type="ECO:0000313" key="3">
    <source>
        <dbReference type="EMBL" id="QFZ85038.1"/>
    </source>
</evidence>
<protein>
    <submittedName>
        <fullName evidence="3">S26 family signal peptidase</fullName>
    </submittedName>
</protein>
<gene>
    <name evidence="3" type="ORF">GFK26_20870</name>
</gene>
<evidence type="ECO:0000313" key="4">
    <source>
        <dbReference type="Proteomes" id="UP000326780"/>
    </source>
</evidence>
<evidence type="ECO:0000256" key="1">
    <source>
        <dbReference type="SAM" id="SignalP"/>
    </source>
</evidence>
<organism evidence="3 4">
    <name type="scientific">Variovorax paradoxus</name>
    <dbReference type="NCBI Taxonomy" id="34073"/>
    <lineage>
        <taxon>Bacteria</taxon>
        <taxon>Pseudomonadati</taxon>
        <taxon>Pseudomonadota</taxon>
        <taxon>Betaproteobacteria</taxon>
        <taxon>Burkholderiales</taxon>
        <taxon>Comamonadaceae</taxon>
        <taxon>Variovorax</taxon>
    </lineage>
</organism>
<dbReference type="InterPro" id="IPR036286">
    <property type="entry name" value="LexA/Signal_pep-like_sf"/>
</dbReference>
<proteinExistence type="predicted"/>
<feature type="chain" id="PRO_5024806455" evidence="1">
    <location>
        <begin position="22"/>
        <end position="177"/>
    </location>
</feature>
<feature type="signal peptide" evidence="1">
    <location>
        <begin position="1"/>
        <end position="21"/>
    </location>
</feature>
<dbReference type="InterPro" id="IPR019533">
    <property type="entry name" value="Peptidase_S26"/>
</dbReference>
<feature type="domain" description="Peptidase S26" evidence="2">
    <location>
        <begin position="18"/>
        <end position="172"/>
    </location>
</feature>
<sequence length="177" mass="18950">MTPRLLFACMGVGLTALCAPAVMPVVTRDRVFVVYNPSDSVPRGWYRIGRMESAASLHVGRIVLARLPADAAAFAAQRGYLPAGVPILKRIGALAPQSVCVRNQLVQIDGTVVVSVRTQDGAFRPLQAWTQCRALAVGELFLLGDTNPASFDSRYFGPISASAVLGVARPLWTWSAP</sequence>
<reference evidence="3 4" key="1">
    <citation type="submission" date="2019-10" db="EMBL/GenBank/DDBJ databases">
        <title>Complete genome sequence of Variovorax paradoxus 5C-2.</title>
        <authorList>
            <person name="Gogoleva N.E."/>
            <person name="Balkin A.S."/>
        </authorList>
    </citation>
    <scope>NUCLEOTIDE SEQUENCE [LARGE SCALE GENOMIC DNA]</scope>
    <source>
        <strain evidence="3 4">5C-2</strain>
    </source>
</reference>
<dbReference type="SUPFAM" id="SSF51306">
    <property type="entry name" value="LexA/Signal peptidase"/>
    <property type="match status" value="1"/>
</dbReference>
<dbReference type="RefSeq" id="WP_153283654.1">
    <property type="nucleotide sequence ID" value="NZ_CP045644.1"/>
</dbReference>
<dbReference type="EMBL" id="CP045644">
    <property type="protein sequence ID" value="QFZ85038.1"/>
    <property type="molecule type" value="Genomic_DNA"/>
</dbReference>
<evidence type="ECO:0000259" key="2">
    <source>
        <dbReference type="Pfam" id="PF10502"/>
    </source>
</evidence>
<name>A0A5Q0M767_VARPD</name>
<dbReference type="AlphaFoldDB" id="A0A5Q0M767"/>
<accession>A0A5Q0M767</accession>
<dbReference type="Pfam" id="PF10502">
    <property type="entry name" value="Peptidase_S26"/>
    <property type="match status" value="1"/>
</dbReference>
<dbReference type="Proteomes" id="UP000326780">
    <property type="component" value="Chromosome"/>
</dbReference>
<dbReference type="GO" id="GO:0006465">
    <property type="term" value="P:signal peptide processing"/>
    <property type="evidence" value="ECO:0007669"/>
    <property type="project" value="InterPro"/>
</dbReference>
<keyword evidence="1" id="KW-0732">Signal</keyword>